<reference evidence="4 5" key="1">
    <citation type="submission" date="2024-04" db="EMBL/GenBank/DDBJ databases">
        <authorList>
            <person name="Waldvogel A.-M."/>
            <person name="Schoenle A."/>
        </authorList>
    </citation>
    <scope>NUCLEOTIDE SEQUENCE [LARGE SCALE GENOMIC DNA]</scope>
</reference>
<accession>A0AAV2L948</accession>
<feature type="domain" description="Ig-like" evidence="3">
    <location>
        <begin position="153"/>
        <end position="244"/>
    </location>
</feature>
<dbReference type="SUPFAM" id="SSF48726">
    <property type="entry name" value="Immunoglobulin"/>
    <property type="match status" value="2"/>
</dbReference>
<sequence length="396" mass="43132">MNVTGNLTNQDCTTMFYNLSQEHQDQYFFRVQISNFKATAVCDALQINVTDSPWSPIITVSGAQTETQVVTVTCSAVTPCPSAPPRLTWNLHQDSASVTESSPNGTFTTKITHNITLTHAHDRSTIKCNALYPVTGGDKMADSNITLSVFYGPKNTSVVVSPPGPLSAGQSVTLSCSSRAQPPVQRFTWFRRSSSSGSSGSQTPVNVSAGHTYSFNFTAQGDYYCVAFNALGNKSSPVISLTLREDLIDLNVPWEIILGAAVGILVALCIGLFVWCVKVKCKRPEDTQQDTIEQEVDDTAQNEEGKEASNVKPDNETTEQTVRGSQAPPTNTSIHYAEINFSKLRRKEVPNTHKQEPVYANIQDPKAEDISVEDGYECLYAKVKKSAQALTADCVV</sequence>
<evidence type="ECO:0000256" key="1">
    <source>
        <dbReference type="SAM" id="MobiDB-lite"/>
    </source>
</evidence>
<feature type="transmembrane region" description="Helical" evidence="2">
    <location>
        <begin position="256"/>
        <end position="277"/>
    </location>
</feature>
<keyword evidence="2" id="KW-0812">Transmembrane</keyword>
<organism evidence="4 5">
    <name type="scientific">Knipowitschia caucasica</name>
    <name type="common">Caucasian dwarf goby</name>
    <name type="synonym">Pomatoschistus caucasicus</name>
    <dbReference type="NCBI Taxonomy" id="637954"/>
    <lineage>
        <taxon>Eukaryota</taxon>
        <taxon>Metazoa</taxon>
        <taxon>Chordata</taxon>
        <taxon>Craniata</taxon>
        <taxon>Vertebrata</taxon>
        <taxon>Euteleostomi</taxon>
        <taxon>Actinopterygii</taxon>
        <taxon>Neopterygii</taxon>
        <taxon>Teleostei</taxon>
        <taxon>Neoteleostei</taxon>
        <taxon>Acanthomorphata</taxon>
        <taxon>Gobiaria</taxon>
        <taxon>Gobiiformes</taxon>
        <taxon>Gobioidei</taxon>
        <taxon>Gobiidae</taxon>
        <taxon>Gobiinae</taxon>
        <taxon>Knipowitschia</taxon>
    </lineage>
</organism>
<dbReference type="PROSITE" id="PS50835">
    <property type="entry name" value="IG_LIKE"/>
    <property type="match status" value="2"/>
</dbReference>
<feature type="compositionally biased region" description="Polar residues" evidence="1">
    <location>
        <begin position="318"/>
        <end position="332"/>
    </location>
</feature>
<dbReference type="AlphaFoldDB" id="A0AAV2L948"/>
<dbReference type="EMBL" id="OZ035843">
    <property type="protein sequence ID" value="CAL1596745.1"/>
    <property type="molecule type" value="Genomic_DNA"/>
</dbReference>
<evidence type="ECO:0000259" key="3">
    <source>
        <dbReference type="PROSITE" id="PS50835"/>
    </source>
</evidence>
<feature type="compositionally biased region" description="Acidic residues" evidence="1">
    <location>
        <begin position="292"/>
        <end position="301"/>
    </location>
</feature>
<dbReference type="PANTHER" id="PTHR46484:SF8">
    <property type="entry name" value="B-CELL RECEPTOR CD22-LIKE-RELATED"/>
    <property type="match status" value="1"/>
</dbReference>
<name>A0AAV2L948_KNICA</name>
<feature type="region of interest" description="Disordered" evidence="1">
    <location>
        <begin position="287"/>
        <end position="332"/>
    </location>
</feature>
<proteinExistence type="predicted"/>
<feature type="compositionally biased region" description="Basic and acidic residues" evidence="1">
    <location>
        <begin position="303"/>
        <end position="315"/>
    </location>
</feature>
<keyword evidence="2" id="KW-1133">Transmembrane helix</keyword>
<dbReference type="Proteomes" id="UP001497482">
    <property type="component" value="Chromosome 21"/>
</dbReference>
<protein>
    <recommendedName>
        <fullName evidence="3">Ig-like domain-containing protein</fullName>
    </recommendedName>
</protein>
<dbReference type="InterPro" id="IPR003599">
    <property type="entry name" value="Ig_sub"/>
</dbReference>
<dbReference type="InterPro" id="IPR007110">
    <property type="entry name" value="Ig-like_dom"/>
</dbReference>
<dbReference type="InterPro" id="IPR036179">
    <property type="entry name" value="Ig-like_dom_sf"/>
</dbReference>
<dbReference type="SMART" id="SM00409">
    <property type="entry name" value="IG"/>
    <property type="match status" value="2"/>
</dbReference>
<gene>
    <name evidence="4" type="ORF">KC01_LOCUS25370</name>
</gene>
<dbReference type="InterPro" id="IPR013783">
    <property type="entry name" value="Ig-like_fold"/>
</dbReference>
<feature type="domain" description="Ig-like" evidence="3">
    <location>
        <begin position="56"/>
        <end position="148"/>
    </location>
</feature>
<evidence type="ECO:0000313" key="5">
    <source>
        <dbReference type="Proteomes" id="UP001497482"/>
    </source>
</evidence>
<dbReference type="Pfam" id="PF13927">
    <property type="entry name" value="Ig_3"/>
    <property type="match status" value="1"/>
</dbReference>
<dbReference type="PANTHER" id="PTHR46484">
    <property type="entry name" value="SI:CH211-171H4.5-RELATED"/>
    <property type="match status" value="1"/>
</dbReference>
<evidence type="ECO:0000313" key="4">
    <source>
        <dbReference type="EMBL" id="CAL1596745.1"/>
    </source>
</evidence>
<evidence type="ECO:0000256" key="2">
    <source>
        <dbReference type="SAM" id="Phobius"/>
    </source>
</evidence>
<dbReference type="Gene3D" id="2.60.40.10">
    <property type="entry name" value="Immunoglobulins"/>
    <property type="match status" value="3"/>
</dbReference>
<keyword evidence="5" id="KW-1185">Reference proteome</keyword>
<keyword evidence="2" id="KW-0472">Membrane</keyword>